<dbReference type="Proteomes" id="UP000095287">
    <property type="component" value="Unplaced"/>
</dbReference>
<evidence type="ECO:0000256" key="1">
    <source>
        <dbReference type="SAM" id="MobiDB-lite"/>
    </source>
</evidence>
<sequence length="113" mass="13103">MRNEYEYQLKSYRSELLLKRRQAKRQKGRHNVIIASQHDTHNTLIVRCETARLHITNRRIEAGLGAERRQRQKGTDTSADGVDRVDSAGFAPLIDMHKSRAAVPKYRSKQMES</sequence>
<evidence type="ECO:0000313" key="3">
    <source>
        <dbReference type="WBParaSite" id="L893_g2291.t1"/>
    </source>
</evidence>
<keyword evidence="2" id="KW-1185">Reference proteome</keyword>
<dbReference type="WBParaSite" id="L893_g2291.t1">
    <property type="protein sequence ID" value="L893_g2291.t1"/>
    <property type="gene ID" value="L893_g2291"/>
</dbReference>
<feature type="region of interest" description="Disordered" evidence="1">
    <location>
        <begin position="63"/>
        <end position="84"/>
    </location>
</feature>
<reference evidence="3" key="1">
    <citation type="submission" date="2016-11" db="UniProtKB">
        <authorList>
            <consortium name="WormBaseParasite"/>
        </authorList>
    </citation>
    <scope>IDENTIFICATION</scope>
</reference>
<protein>
    <submittedName>
        <fullName evidence="3">Uncharacterized protein</fullName>
    </submittedName>
</protein>
<evidence type="ECO:0000313" key="2">
    <source>
        <dbReference type="Proteomes" id="UP000095287"/>
    </source>
</evidence>
<dbReference type="AlphaFoldDB" id="A0A1I7Z5A9"/>
<accession>A0A1I7Z5A9</accession>
<proteinExistence type="predicted"/>
<organism evidence="2 3">
    <name type="scientific">Steinernema glaseri</name>
    <dbReference type="NCBI Taxonomy" id="37863"/>
    <lineage>
        <taxon>Eukaryota</taxon>
        <taxon>Metazoa</taxon>
        <taxon>Ecdysozoa</taxon>
        <taxon>Nematoda</taxon>
        <taxon>Chromadorea</taxon>
        <taxon>Rhabditida</taxon>
        <taxon>Tylenchina</taxon>
        <taxon>Panagrolaimomorpha</taxon>
        <taxon>Strongyloidoidea</taxon>
        <taxon>Steinernematidae</taxon>
        <taxon>Steinernema</taxon>
    </lineage>
</organism>
<name>A0A1I7Z5A9_9BILA</name>